<evidence type="ECO:0000313" key="1">
    <source>
        <dbReference type="EMBL" id="MEQ2168514.1"/>
    </source>
</evidence>
<protein>
    <submittedName>
        <fullName evidence="1">Uncharacterized protein</fullName>
    </submittedName>
</protein>
<accession>A0ABV0NAW1</accession>
<comment type="caution">
    <text evidence="1">The sequence shown here is derived from an EMBL/GenBank/DDBJ whole genome shotgun (WGS) entry which is preliminary data.</text>
</comment>
<feature type="non-terminal residue" evidence="1">
    <location>
        <position position="1"/>
    </location>
</feature>
<keyword evidence="2" id="KW-1185">Reference proteome</keyword>
<organism evidence="1 2">
    <name type="scientific">Goodea atripinnis</name>
    <dbReference type="NCBI Taxonomy" id="208336"/>
    <lineage>
        <taxon>Eukaryota</taxon>
        <taxon>Metazoa</taxon>
        <taxon>Chordata</taxon>
        <taxon>Craniata</taxon>
        <taxon>Vertebrata</taxon>
        <taxon>Euteleostomi</taxon>
        <taxon>Actinopterygii</taxon>
        <taxon>Neopterygii</taxon>
        <taxon>Teleostei</taxon>
        <taxon>Neoteleostei</taxon>
        <taxon>Acanthomorphata</taxon>
        <taxon>Ovalentaria</taxon>
        <taxon>Atherinomorphae</taxon>
        <taxon>Cyprinodontiformes</taxon>
        <taxon>Goodeidae</taxon>
        <taxon>Goodea</taxon>
    </lineage>
</organism>
<dbReference type="Proteomes" id="UP001476798">
    <property type="component" value="Unassembled WGS sequence"/>
</dbReference>
<gene>
    <name evidence="1" type="ORF">GOODEAATRI_015295</name>
</gene>
<name>A0ABV0NAW1_9TELE</name>
<sequence length="152" mass="17061">LVYTNTLKSVHHTMISRQPSLIVPLACRIPGVQVKGPQYNVSMPTERQTFGEFRVWIEFYLPGDGPLAEFTSTPKFHSDFLPLPRARREAGVVNSISINNAKSRLQLGEKVKQLDLLVMSNCSVERAEMIVTNCKESETEDFAVSRPILQNG</sequence>
<proteinExistence type="predicted"/>
<dbReference type="EMBL" id="JAHRIO010031112">
    <property type="protein sequence ID" value="MEQ2168514.1"/>
    <property type="molecule type" value="Genomic_DNA"/>
</dbReference>
<evidence type="ECO:0000313" key="2">
    <source>
        <dbReference type="Proteomes" id="UP001476798"/>
    </source>
</evidence>
<reference evidence="1 2" key="1">
    <citation type="submission" date="2021-06" db="EMBL/GenBank/DDBJ databases">
        <authorList>
            <person name="Palmer J.M."/>
        </authorList>
    </citation>
    <scope>NUCLEOTIDE SEQUENCE [LARGE SCALE GENOMIC DNA]</scope>
    <source>
        <strain evidence="1 2">GA_2019</strain>
        <tissue evidence="1">Muscle</tissue>
    </source>
</reference>